<keyword evidence="10" id="KW-1185">Reference proteome</keyword>
<dbReference type="EMBL" id="PGOL01000277">
    <property type="protein sequence ID" value="PKI73301.1"/>
    <property type="molecule type" value="Genomic_DNA"/>
</dbReference>
<dbReference type="STRING" id="22663.A0A2I0KXV3"/>
<evidence type="ECO:0000256" key="7">
    <source>
        <dbReference type="ARBA" id="ARBA00023180"/>
    </source>
</evidence>
<evidence type="ECO:0000256" key="3">
    <source>
        <dbReference type="ARBA" id="ARBA00022475"/>
    </source>
</evidence>
<dbReference type="SUPFAM" id="SSF47699">
    <property type="entry name" value="Bifunctional inhibitor/lipid-transfer protein/seed storage 2S albumin"/>
    <property type="match status" value="1"/>
</dbReference>
<evidence type="ECO:0000256" key="4">
    <source>
        <dbReference type="ARBA" id="ARBA00022622"/>
    </source>
</evidence>
<evidence type="ECO:0000256" key="1">
    <source>
        <dbReference type="ARBA" id="ARBA00004609"/>
    </source>
</evidence>
<evidence type="ECO:0000313" key="9">
    <source>
        <dbReference type="EMBL" id="PKI73301.1"/>
    </source>
</evidence>
<dbReference type="Gene3D" id="1.10.110.10">
    <property type="entry name" value="Plant lipid-transfer and hydrophobic proteins"/>
    <property type="match status" value="1"/>
</dbReference>
<accession>A0A2I0KXV3</accession>
<dbReference type="GO" id="GO:0005886">
    <property type="term" value="C:plasma membrane"/>
    <property type="evidence" value="ECO:0007669"/>
    <property type="project" value="UniProtKB-SubCell"/>
</dbReference>
<dbReference type="AlphaFoldDB" id="A0A2I0KXV3"/>
<gene>
    <name evidence="9" type="ORF">CRG98_006239</name>
</gene>
<organism evidence="9 10">
    <name type="scientific">Punica granatum</name>
    <name type="common">Pomegranate</name>
    <dbReference type="NCBI Taxonomy" id="22663"/>
    <lineage>
        <taxon>Eukaryota</taxon>
        <taxon>Viridiplantae</taxon>
        <taxon>Streptophyta</taxon>
        <taxon>Embryophyta</taxon>
        <taxon>Tracheophyta</taxon>
        <taxon>Spermatophyta</taxon>
        <taxon>Magnoliopsida</taxon>
        <taxon>eudicotyledons</taxon>
        <taxon>Gunneridae</taxon>
        <taxon>Pentapetalae</taxon>
        <taxon>rosids</taxon>
        <taxon>malvids</taxon>
        <taxon>Myrtales</taxon>
        <taxon>Lythraceae</taxon>
        <taxon>Punica</taxon>
    </lineage>
</organism>
<keyword evidence="8" id="KW-0449">Lipoprotein</keyword>
<dbReference type="PANTHER" id="PTHR33044">
    <property type="entry name" value="BIFUNCTIONAL INHIBITOR/LIPID-TRANSFER PROTEIN/SEED STORAGE 2S ALBUMIN SUPERFAMILY PROTEIN-RELATED"/>
    <property type="match status" value="1"/>
</dbReference>
<keyword evidence="4" id="KW-0336">GPI-anchor</keyword>
<keyword evidence="4" id="KW-0472">Membrane</keyword>
<dbReference type="GO" id="GO:0098552">
    <property type="term" value="C:side of membrane"/>
    <property type="evidence" value="ECO:0007669"/>
    <property type="project" value="UniProtKB-KW"/>
</dbReference>
<dbReference type="PROSITE" id="PS51257">
    <property type="entry name" value="PROKAR_LIPOPROTEIN"/>
    <property type="match status" value="1"/>
</dbReference>
<keyword evidence="7" id="KW-0325">Glycoprotein</keyword>
<reference evidence="9 10" key="1">
    <citation type="submission" date="2017-11" db="EMBL/GenBank/DDBJ databases">
        <title>De-novo sequencing of pomegranate (Punica granatum L.) genome.</title>
        <authorList>
            <person name="Akparov Z."/>
            <person name="Amiraslanov A."/>
            <person name="Hajiyeva S."/>
            <person name="Abbasov M."/>
            <person name="Kaur K."/>
            <person name="Hamwieh A."/>
            <person name="Solovyev V."/>
            <person name="Salamov A."/>
            <person name="Braich B."/>
            <person name="Kosarev P."/>
            <person name="Mahmoud A."/>
            <person name="Hajiyev E."/>
            <person name="Babayeva S."/>
            <person name="Izzatullayeva V."/>
            <person name="Mammadov A."/>
            <person name="Mammadov A."/>
            <person name="Sharifova S."/>
            <person name="Ojaghi J."/>
            <person name="Eynullazada K."/>
            <person name="Bayramov B."/>
            <person name="Abdulazimova A."/>
            <person name="Shahmuradov I."/>
        </authorList>
    </citation>
    <scope>NUCLEOTIDE SEQUENCE [LARGE SCALE GENOMIC DNA]</scope>
    <source>
        <strain evidence="10">cv. AG2017</strain>
        <tissue evidence="9">Leaf</tissue>
    </source>
</reference>
<evidence type="ECO:0000313" key="10">
    <source>
        <dbReference type="Proteomes" id="UP000233551"/>
    </source>
</evidence>
<sequence>MGAGRAMVAVVVLFAVTSVAAQDAPPGAPSAGAGCLTALVNVSDCLTYVEEGSNLTAPARACCPELAGLVESNLTCLCELLGRADSLMVHINVSRMMDLPSACDISTPPSTLCSAARAPGWDHAPSDVEPIAPGTSSSLSGPETNGNNGARRTGTALSALSIVAGALPAFFLAS</sequence>
<evidence type="ECO:0000256" key="6">
    <source>
        <dbReference type="ARBA" id="ARBA00023157"/>
    </source>
</evidence>
<keyword evidence="5" id="KW-0732">Signal</keyword>
<name>A0A2I0KXV3_PUNGR</name>
<evidence type="ECO:0000256" key="8">
    <source>
        <dbReference type="ARBA" id="ARBA00023288"/>
    </source>
</evidence>
<evidence type="ECO:0000256" key="2">
    <source>
        <dbReference type="ARBA" id="ARBA00009748"/>
    </source>
</evidence>
<dbReference type="InterPro" id="IPR043325">
    <property type="entry name" value="LTSS"/>
</dbReference>
<keyword evidence="3" id="KW-1003">Cell membrane</keyword>
<comment type="similarity">
    <text evidence="2">Belongs to the plant LTP family.</text>
</comment>
<keyword evidence="6" id="KW-1015">Disulfide bond</keyword>
<dbReference type="SMART" id="SM00499">
    <property type="entry name" value="AAI"/>
    <property type="match status" value="1"/>
</dbReference>
<dbReference type="CDD" id="cd00010">
    <property type="entry name" value="AAI_LTSS"/>
    <property type="match status" value="1"/>
</dbReference>
<dbReference type="Pfam" id="PF14368">
    <property type="entry name" value="LTP_2"/>
    <property type="match status" value="1"/>
</dbReference>
<dbReference type="GeneID" id="116210551"/>
<protein>
    <submittedName>
        <fullName evidence="9">Uncharacterized protein</fullName>
    </submittedName>
</protein>
<dbReference type="InterPro" id="IPR036312">
    <property type="entry name" value="Bifun_inhib/LTP/seed_sf"/>
</dbReference>
<dbReference type="InterPro" id="IPR016140">
    <property type="entry name" value="Bifunc_inhib/LTP/seed_store"/>
</dbReference>
<dbReference type="OrthoDB" id="785314at2759"/>
<dbReference type="Proteomes" id="UP000233551">
    <property type="component" value="Unassembled WGS sequence"/>
</dbReference>
<comment type="subcellular location">
    <subcellularLocation>
        <location evidence="1">Cell membrane</location>
        <topology evidence="1">Lipid-anchor</topology>
        <topology evidence="1">GPI-anchor</topology>
    </subcellularLocation>
</comment>
<evidence type="ECO:0000256" key="5">
    <source>
        <dbReference type="ARBA" id="ARBA00022729"/>
    </source>
</evidence>
<proteinExistence type="inferred from homology"/>
<comment type="caution">
    <text evidence="9">The sequence shown here is derived from an EMBL/GenBank/DDBJ whole genome shotgun (WGS) entry which is preliminary data.</text>
</comment>